<accession>X1PRX6</accession>
<reference evidence="1" key="1">
    <citation type="journal article" date="2014" name="Front. Microbiol.">
        <title>High frequency of phylogenetically diverse reductive dehalogenase-homologous genes in deep subseafloor sedimentary metagenomes.</title>
        <authorList>
            <person name="Kawai M."/>
            <person name="Futagami T."/>
            <person name="Toyoda A."/>
            <person name="Takaki Y."/>
            <person name="Nishi S."/>
            <person name="Hori S."/>
            <person name="Arai W."/>
            <person name="Tsubouchi T."/>
            <person name="Morono Y."/>
            <person name="Uchiyama I."/>
            <person name="Ito T."/>
            <person name="Fujiyama A."/>
            <person name="Inagaki F."/>
            <person name="Takami H."/>
        </authorList>
    </citation>
    <scope>NUCLEOTIDE SEQUENCE</scope>
    <source>
        <strain evidence="1">Expedition CK06-06</strain>
    </source>
</reference>
<dbReference type="AlphaFoldDB" id="X1PRX6"/>
<dbReference type="InterPro" id="IPR052517">
    <property type="entry name" value="GlcG_carb_metab_protein"/>
</dbReference>
<comment type="caution">
    <text evidence="1">The sequence shown here is derived from an EMBL/GenBank/DDBJ whole genome shotgun (WGS) entry which is preliminary data.</text>
</comment>
<dbReference type="Pfam" id="PF03928">
    <property type="entry name" value="HbpS-like"/>
    <property type="match status" value="1"/>
</dbReference>
<dbReference type="EMBL" id="BARV01037046">
    <property type="protein sequence ID" value="GAI58568.1"/>
    <property type="molecule type" value="Genomic_DNA"/>
</dbReference>
<dbReference type="Gene3D" id="3.30.450.150">
    <property type="entry name" value="Haem-degrading domain"/>
    <property type="match status" value="1"/>
</dbReference>
<dbReference type="PANTHER" id="PTHR34309">
    <property type="entry name" value="SLR1406 PROTEIN"/>
    <property type="match status" value="1"/>
</dbReference>
<feature type="non-terminal residue" evidence="1">
    <location>
        <position position="1"/>
    </location>
</feature>
<dbReference type="PANTHER" id="PTHR34309:SF10">
    <property type="entry name" value="SLR1406 PROTEIN"/>
    <property type="match status" value="1"/>
</dbReference>
<name>X1PRX6_9ZZZZ</name>
<proteinExistence type="predicted"/>
<organism evidence="1">
    <name type="scientific">marine sediment metagenome</name>
    <dbReference type="NCBI Taxonomy" id="412755"/>
    <lineage>
        <taxon>unclassified sequences</taxon>
        <taxon>metagenomes</taxon>
        <taxon>ecological metagenomes</taxon>
    </lineage>
</organism>
<dbReference type="SUPFAM" id="SSF143744">
    <property type="entry name" value="GlcG-like"/>
    <property type="match status" value="1"/>
</dbReference>
<evidence type="ECO:0008006" key="2">
    <source>
        <dbReference type="Google" id="ProtNLM"/>
    </source>
</evidence>
<protein>
    <recommendedName>
        <fullName evidence="2">GlcG protein</fullName>
    </recommendedName>
</protein>
<gene>
    <name evidence="1" type="ORF">S06H3_57398</name>
</gene>
<dbReference type="InterPro" id="IPR038084">
    <property type="entry name" value="PduO/GlcC-like_sf"/>
</dbReference>
<evidence type="ECO:0000313" key="1">
    <source>
        <dbReference type="EMBL" id="GAI58568.1"/>
    </source>
</evidence>
<dbReference type="InterPro" id="IPR005624">
    <property type="entry name" value="PduO/GlcC-like"/>
</dbReference>
<sequence>DNAGVLICFARMDGASPITARMAVNKAYTAIQWQRDTREVQNMMKEGRDIAWFGDPDRQAPVPGGILIRSSDGTIAGAVGTSGRTADEDEELALIGTGAVRL</sequence>